<dbReference type="SUPFAM" id="SSF55486">
    <property type="entry name" value="Metalloproteases ('zincins'), catalytic domain"/>
    <property type="match status" value="1"/>
</dbReference>
<evidence type="ECO:0000256" key="1">
    <source>
        <dbReference type="ARBA" id="ARBA00004167"/>
    </source>
</evidence>
<evidence type="ECO:0000256" key="3">
    <source>
        <dbReference type="ARBA" id="ARBA00022989"/>
    </source>
</evidence>
<sequence>MRFNPKARLDTQRMGDAGRGRGGRAGGGGASIPIPGGVRAGGGIGGVIIVILYLVLTQCLDNGGGGTTSGLDSSRFTGADTGRYTSCKTGEDANKSADCARVAVENSLYDYWSSTLPDQAGTDFTAEAGIETFTDAIDTGCGNATSDVGPFYCPNDQYIYLDTSFYKAVLQKQLNGPSGDFVEPYVIAHEYGHHIQNLLGTMSRVKTQQGPKSDSVRLELQADCYAGMWAKNATSTDNADGVALIESLSDQDIQDAIAAATAVGDDRIQEEVNGRVNPEQWTHGSAASRVKWFMTGYQQGSLKACDTFATNDL</sequence>
<dbReference type="AlphaFoldDB" id="A0A7W3IZH3"/>
<dbReference type="GO" id="GO:0016020">
    <property type="term" value="C:membrane"/>
    <property type="evidence" value="ECO:0007669"/>
    <property type="project" value="UniProtKB-SubCell"/>
</dbReference>
<name>A0A7W3IZH3_9ACTN</name>
<keyword evidence="4" id="KW-0472">Membrane</keyword>
<dbReference type="Proteomes" id="UP000580910">
    <property type="component" value="Unassembled WGS sequence"/>
</dbReference>
<feature type="compositionally biased region" description="Basic and acidic residues" evidence="5">
    <location>
        <begin position="7"/>
        <end position="19"/>
    </location>
</feature>
<gene>
    <name evidence="6" type="ORF">FB382_001819</name>
</gene>
<organism evidence="6 7">
    <name type="scientific">Nocardioides ginsengisegetis</name>
    <dbReference type="NCBI Taxonomy" id="661491"/>
    <lineage>
        <taxon>Bacteria</taxon>
        <taxon>Bacillati</taxon>
        <taxon>Actinomycetota</taxon>
        <taxon>Actinomycetes</taxon>
        <taxon>Propionibacteriales</taxon>
        <taxon>Nocardioidaceae</taxon>
        <taxon>Nocardioides</taxon>
    </lineage>
</organism>
<dbReference type="PANTHER" id="PTHR30168">
    <property type="entry name" value="PUTATIVE MEMBRANE PROTEIN YPFJ"/>
    <property type="match status" value="1"/>
</dbReference>
<dbReference type="RefSeq" id="WP_182538551.1">
    <property type="nucleotide sequence ID" value="NZ_JACGXA010000001.1"/>
</dbReference>
<feature type="region of interest" description="Disordered" evidence="5">
    <location>
        <begin position="1"/>
        <end position="31"/>
    </location>
</feature>
<protein>
    <recommendedName>
        <fullName evidence="8">Neutral zinc metallopeptidase</fullName>
    </recommendedName>
</protein>
<evidence type="ECO:0000256" key="5">
    <source>
        <dbReference type="SAM" id="MobiDB-lite"/>
    </source>
</evidence>
<reference evidence="6 7" key="1">
    <citation type="submission" date="2020-07" db="EMBL/GenBank/DDBJ databases">
        <title>Sequencing the genomes of 1000 actinobacteria strains.</title>
        <authorList>
            <person name="Klenk H.-P."/>
        </authorList>
    </citation>
    <scope>NUCLEOTIDE SEQUENCE [LARGE SCALE GENOMIC DNA]</scope>
    <source>
        <strain evidence="6 7">DSM 21349</strain>
    </source>
</reference>
<dbReference type="EMBL" id="JACGXA010000001">
    <property type="protein sequence ID" value="MBA8803528.1"/>
    <property type="molecule type" value="Genomic_DNA"/>
</dbReference>
<proteinExistence type="predicted"/>
<accession>A0A7W3IZH3</accession>
<evidence type="ECO:0000313" key="6">
    <source>
        <dbReference type="EMBL" id="MBA8803528.1"/>
    </source>
</evidence>
<keyword evidence="3" id="KW-1133">Transmembrane helix</keyword>
<keyword evidence="2" id="KW-0812">Transmembrane</keyword>
<comment type="subcellular location">
    <subcellularLocation>
        <location evidence="1">Membrane</location>
        <topology evidence="1">Single-pass membrane protein</topology>
    </subcellularLocation>
</comment>
<dbReference type="PANTHER" id="PTHR30168:SF0">
    <property type="entry name" value="INNER MEMBRANE PROTEIN"/>
    <property type="match status" value="1"/>
</dbReference>
<evidence type="ECO:0008006" key="8">
    <source>
        <dbReference type="Google" id="ProtNLM"/>
    </source>
</evidence>
<dbReference type="Pfam" id="PF04228">
    <property type="entry name" value="Zn_peptidase"/>
    <property type="match status" value="1"/>
</dbReference>
<evidence type="ECO:0000256" key="2">
    <source>
        <dbReference type="ARBA" id="ARBA00022692"/>
    </source>
</evidence>
<comment type="caution">
    <text evidence="6">The sequence shown here is derived from an EMBL/GenBank/DDBJ whole genome shotgun (WGS) entry which is preliminary data.</text>
</comment>
<evidence type="ECO:0000256" key="4">
    <source>
        <dbReference type="ARBA" id="ARBA00023136"/>
    </source>
</evidence>
<evidence type="ECO:0000313" key="7">
    <source>
        <dbReference type="Proteomes" id="UP000580910"/>
    </source>
</evidence>
<keyword evidence="7" id="KW-1185">Reference proteome</keyword>
<dbReference type="InterPro" id="IPR007343">
    <property type="entry name" value="Uncharacterised_pept_Zn_put"/>
</dbReference>